<keyword evidence="3 6" id="KW-0812">Transmembrane</keyword>
<comment type="similarity">
    <text evidence="2">Belongs to the EamA transporter family.</text>
</comment>
<feature type="transmembrane region" description="Helical" evidence="6">
    <location>
        <begin position="256"/>
        <end position="275"/>
    </location>
</feature>
<evidence type="ECO:0000313" key="8">
    <source>
        <dbReference type="EMBL" id="MBO0951908.1"/>
    </source>
</evidence>
<evidence type="ECO:0000256" key="5">
    <source>
        <dbReference type="ARBA" id="ARBA00023136"/>
    </source>
</evidence>
<dbReference type="EMBL" id="JAFMYW010000009">
    <property type="protein sequence ID" value="MBO0951908.1"/>
    <property type="molecule type" value="Genomic_DNA"/>
</dbReference>
<feature type="transmembrane region" description="Helical" evidence="6">
    <location>
        <begin position="40"/>
        <end position="59"/>
    </location>
</feature>
<feature type="transmembrane region" description="Helical" evidence="6">
    <location>
        <begin position="194"/>
        <end position="216"/>
    </location>
</feature>
<comment type="caution">
    <text evidence="8">The sequence shown here is derived from an EMBL/GenBank/DDBJ whole genome shotgun (WGS) entry which is preliminary data.</text>
</comment>
<evidence type="ECO:0000256" key="6">
    <source>
        <dbReference type="SAM" id="Phobius"/>
    </source>
</evidence>
<dbReference type="SUPFAM" id="SSF103481">
    <property type="entry name" value="Multidrug resistance efflux transporter EmrE"/>
    <property type="match status" value="2"/>
</dbReference>
<dbReference type="Proteomes" id="UP000664628">
    <property type="component" value="Unassembled WGS sequence"/>
</dbReference>
<protein>
    <submittedName>
        <fullName evidence="8">EamA family transporter</fullName>
    </submittedName>
</protein>
<feature type="transmembrane region" description="Helical" evidence="6">
    <location>
        <begin position="228"/>
        <end position="249"/>
    </location>
</feature>
<evidence type="ECO:0000256" key="4">
    <source>
        <dbReference type="ARBA" id="ARBA00022989"/>
    </source>
</evidence>
<feature type="domain" description="EamA" evidence="7">
    <location>
        <begin position="13"/>
        <end position="144"/>
    </location>
</feature>
<keyword evidence="4 6" id="KW-1133">Transmembrane helix</keyword>
<feature type="transmembrane region" description="Helical" evidence="6">
    <location>
        <begin position="95"/>
        <end position="115"/>
    </location>
</feature>
<feature type="transmembrane region" description="Helical" evidence="6">
    <location>
        <begin position="127"/>
        <end position="148"/>
    </location>
</feature>
<feature type="transmembrane region" description="Helical" evidence="6">
    <location>
        <begin position="281"/>
        <end position="299"/>
    </location>
</feature>
<dbReference type="Pfam" id="PF00892">
    <property type="entry name" value="EamA"/>
    <property type="match status" value="2"/>
</dbReference>
<feature type="transmembrane region" description="Helical" evidence="6">
    <location>
        <begin position="12"/>
        <end position="34"/>
    </location>
</feature>
<reference evidence="8 9" key="1">
    <citation type="submission" date="2021-03" db="EMBL/GenBank/DDBJ databases">
        <title>Fibrella sp. HMF5405 genome sequencing and assembly.</title>
        <authorList>
            <person name="Kang H."/>
            <person name="Kim H."/>
            <person name="Bae S."/>
            <person name="Joh K."/>
        </authorList>
    </citation>
    <scope>NUCLEOTIDE SEQUENCE [LARGE SCALE GENOMIC DNA]</scope>
    <source>
        <strain evidence="8 9">HMF5405</strain>
    </source>
</reference>
<dbReference type="PANTHER" id="PTHR32322">
    <property type="entry name" value="INNER MEMBRANE TRANSPORTER"/>
    <property type="match status" value="1"/>
</dbReference>
<evidence type="ECO:0000259" key="7">
    <source>
        <dbReference type="Pfam" id="PF00892"/>
    </source>
</evidence>
<evidence type="ECO:0000256" key="1">
    <source>
        <dbReference type="ARBA" id="ARBA00004141"/>
    </source>
</evidence>
<comment type="subcellular location">
    <subcellularLocation>
        <location evidence="1">Membrane</location>
        <topology evidence="1">Multi-pass membrane protein</topology>
    </subcellularLocation>
</comment>
<feature type="transmembrane region" description="Helical" evidence="6">
    <location>
        <begin position="160"/>
        <end position="182"/>
    </location>
</feature>
<evidence type="ECO:0000256" key="3">
    <source>
        <dbReference type="ARBA" id="ARBA00022692"/>
    </source>
</evidence>
<keyword evidence="9" id="KW-1185">Reference proteome</keyword>
<name>A0ABS3JPH7_9BACT</name>
<feature type="transmembrane region" description="Helical" evidence="6">
    <location>
        <begin position="71"/>
        <end position="89"/>
    </location>
</feature>
<accession>A0ABS3JPH7</accession>
<proteinExistence type="inferred from homology"/>
<evidence type="ECO:0000313" key="9">
    <source>
        <dbReference type="Proteomes" id="UP000664628"/>
    </source>
</evidence>
<dbReference type="InterPro" id="IPR037185">
    <property type="entry name" value="EmrE-like"/>
</dbReference>
<dbReference type="InterPro" id="IPR050638">
    <property type="entry name" value="AA-Vitamin_Transporters"/>
</dbReference>
<dbReference type="PANTHER" id="PTHR32322:SF2">
    <property type="entry name" value="EAMA DOMAIN-CONTAINING PROTEIN"/>
    <property type="match status" value="1"/>
</dbReference>
<gene>
    <name evidence="8" type="ORF">J2I46_25215</name>
</gene>
<organism evidence="8 9">
    <name type="scientific">Fibrella forsythiae</name>
    <dbReference type="NCBI Taxonomy" id="2817061"/>
    <lineage>
        <taxon>Bacteria</taxon>
        <taxon>Pseudomonadati</taxon>
        <taxon>Bacteroidota</taxon>
        <taxon>Cytophagia</taxon>
        <taxon>Cytophagales</taxon>
        <taxon>Spirosomataceae</taxon>
        <taxon>Fibrella</taxon>
    </lineage>
</organism>
<feature type="domain" description="EamA" evidence="7">
    <location>
        <begin position="162"/>
        <end position="299"/>
    </location>
</feature>
<sequence length="305" mass="33245">MKATSANNRVLILLAFAAIYLIWGSTYLAISWAVKTLPPFLMMGTRFVIAGLLIFGFGLMRSRQFPSRQQWAWAGLAGVLMILVDYGAISWAEQYVPSGVTSVVFATTPIWLVLFDQQQRTQLLQNWSLSGGILAGLVGVGLISWGSYQTTMETGHQSTYILGMGALLIASLSWAVGTMLYRDRNTDVSVPIRMGMQMLVGGSLLVTVSGLVGEWHGFSVQQVSTSSWLSLLYLITFGTLVAHTAYLWLLQVQPPALVGTYAYVNPIIALILGWWLGNEPLTIIIGTATLIILAAVLLIKRAGNK</sequence>
<keyword evidence="5 6" id="KW-0472">Membrane</keyword>
<evidence type="ECO:0000256" key="2">
    <source>
        <dbReference type="ARBA" id="ARBA00007362"/>
    </source>
</evidence>
<dbReference type="InterPro" id="IPR000620">
    <property type="entry name" value="EamA_dom"/>
</dbReference>
<dbReference type="RefSeq" id="WP_207331860.1">
    <property type="nucleotide sequence ID" value="NZ_JAFMYW010000009.1"/>
</dbReference>